<dbReference type="InterPro" id="IPR018719">
    <property type="entry name" value="DUF2243_membrane"/>
</dbReference>
<keyword evidence="1" id="KW-0472">Membrane</keyword>
<evidence type="ECO:0000313" key="2">
    <source>
        <dbReference type="EMBL" id="WNZ27217.1"/>
    </source>
</evidence>
<dbReference type="Pfam" id="PF10002">
    <property type="entry name" value="DUF2243"/>
    <property type="match status" value="1"/>
</dbReference>
<organism evidence="2">
    <name type="scientific">Leptolyngbya sp. NK1-12</name>
    <dbReference type="NCBI Taxonomy" id="2547451"/>
    <lineage>
        <taxon>Bacteria</taxon>
        <taxon>Bacillati</taxon>
        <taxon>Cyanobacteriota</taxon>
        <taxon>Cyanophyceae</taxon>
        <taxon>Leptolyngbyales</taxon>
        <taxon>Leptolyngbyaceae</taxon>
        <taxon>Leptolyngbya group</taxon>
        <taxon>Leptolyngbya</taxon>
    </lineage>
</organism>
<feature type="transmembrane region" description="Helical" evidence="1">
    <location>
        <begin position="68"/>
        <end position="87"/>
    </location>
</feature>
<keyword evidence="1" id="KW-0812">Transmembrane</keyword>
<feature type="transmembrane region" description="Helical" evidence="1">
    <location>
        <begin position="21"/>
        <end position="41"/>
    </location>
</feature>
<name>A0AA96WJS0_9CYAN</name>
<evidence type="ECO:0000256" key="1">
    <source>
        <dbReference type="SAM" id="Phobius"/>
    </source>
</evidence>
<keyword evidence="1" id="KW-1133">Transmembrane helix</keyword>
<sequence>MNTSPANRSPSDIQRRLVTTGLILGMGQAGFFDGIVLHQLLQWHHMFSGIKTDATVAGLELNTLGDGLFHLFDWFLLSLGITLMWQLVQLRVPLSTRTLLAAGVLGFGLFNLVEGLVDHQLLGIHHVKSGPHELAYDIGFLILNAIITASGWRLLRTSQKQTASSPQ</sequence>
<feature type="transmembrane region" description="Helical" evidence="1">
    <location>
        <begin position="134"/>
        <end position="155"/>
    </location>
</feature>
<proteinExistence type="predicted"/>
<accession>A0AA96WJS0</accession>
<reference evidence="2" key="1">
    <citation type="submission" date="2020-05" db="EMBL/GenBank/DDBJ databases">
        <authorList>
            <person name="Zhu T."/>
            <person name="Keshari N."/>
            <person name="Lu X."/>
        </authorList>
    </citation>
    <scope>NUCLEOTIDE SEQUENCE</scope>
    <source>
        <strain evidence="2">NK1-12</strain>
    </source>
</reference>
<dbReference type="AlphaFoldDB" id="A0AA96WJS0"/>
<feature type="transmembrane region" description="Helical" evidence="1">
    <location>
        <begin position="99"/>
        <end position="122"/>
    </location>
</feature>
<dbReference type="EMBL" id="CP053587">
    <property type="protein sequence ID" value="WNZ27217.1"/>
    <property type="molecule type" value="Genomic_DNA"/>
</dbReference>
<gene>
    <name evidence="2" type="ORF">HJG54_30415</name>
</gene>
<protein>
    <submittedName>
        <fullName evidence="2">DUF2243 domain-containing protein</fullName>
    </submittedName>
</protein>
<dbReference type="RefSeq" id="WP_316436857.1">
    <property type="nucleotide sequence ID" value="NZ_CP053587.1"/>
</dbReference>